<dbReference type="Proteomes" id="UP000326759">
    <property type="component" value="Unassembled WGS sequence"/>
</dbReference>
<organism evidence="2 3">
    <name type="scientific">Armadillidium nasatum</name>
    <dbReference type="NCBI Taxonomy" id="96803"/>
    <lineage>
        <taxon>Eukaryota</taxon>
        <taxon>Metazoa</taxon>
        <taxon>Ecdysozoa</taxon>
        <taxon>Arthropoda</taxon>
        <taxon>Crustacea</taxon>
        <taxon>Multicrustacea</taxon>
        <taxon>Malacostraca</taxon>
        <taxon>Eumalacostraca</taxon>
        <taxon>Peracarida</taxon>
        <taxon>Isopoda</taxon>
        <taxon>Oniscidea</taxon>
        <taxon>Crinocheta</taxon>
        <taxon>Armadillidiidae</taxon>
        <taxon>Armadillidium</taxon>
    </lineage>
</organism>
<evidence type="ECO:0008006" key="4">
    <source>
        <dbReference type="Google" id="ProtNLM"/>
    </source>
</evidence>
<reference evidence="2 3" key="1">
    <citation type="journal article" date="2019" name="PLoS Biol.">
        <title>Sex chromosomes control vertical transmission of feminizing Wolbachia symbionts in an isopod.</title>
        <authorList>
            <person name="Becking T."/>
            <person name="Chebbi M.A."/>
            <person name="Giraud I."/>
            <person name="Moumen B."/>
            <person name="Laverre T."/>
            <person name="Caubet Y."/>
            <person name="Peccoud J."/>
            <person name="Gilbert C."/>
            <person name="Cordaux R."/>
        </authorList>
    </citation>
    <scope>NUCLEOTIDE SEQUENCE [LARGE SCALE GENOMIC DNA]</scope>
    <source>
        <strain evidence="2">ANa2</strain>
        <tissue evidence="2">Whole body excluding digestive tract and cuticle</tissue>
    </source>
</reference>
<feature type="compositionally biased region" description="Basic and acidic residues" evidence="1">
    <location>
        <begin position="61"/>
        <end position="71"/>
    </location>
</feature>
<sequence length="168" mass="19082">MKGNQHHIEEMEKELEIKQMIYMEQFLTPSPSSSRHGSTMSQSEEEGEKAPKPGTSSQGDSQERQPDINADHLPHIFQHLTNFYVASKTKGKVTCKICFKEIRYSTISNYNIKCHYQNLHNDELPNLLAALSSGSKRRRHASGESDSLPTHEAKEAPGQYRINLQTQV</sequence>
<protein>
    <recommendedName>
        <fullName evidence="4">BED-type domain-containing protein</fullName>
    </recommendedName>
</protein>
<feature type="compositionally biased region" description="Polar residues" evidence="1">
    <location>
        <begin position="27"/>
        <end position="42"/>
    </location>
</feature>
<keyword evidence="3" id="KW-1185">Reference proteome</keyword>
<comment type="caution">
    <text evidence="2">The sequence shown here is derived from an EMBL/GenBank/DDBJ whole genome shotgun (WGS) entry which is preliminary data.</text>
</comment>
<evidence type="ECO:0000256" key="1">
    <source>
        <dbReference type="SAM" id="MobiDB-lite"/>
    </source>
</evidence>
<evidence type="ECO:0000313" key="3">
    <source>
        <dbReference type="Proteomes" id="UP000326759"/>
    </source>
</evidence>
<feature type="region of interest" description="Disordered" evidence="1">
    <location>
        <begin position="26"/>
        <end position="71"/>
    </location>
</feature>
<feature type="region of interest" description="Disordered" evidence="1">
    <location>
        <begin position="135"/>
        <end position="168"/>
    </location>
</feature>
<proteinExistence type="predicted"/>
<accession>A0A5N5T0X1</accession>
<evidence type="ECO:0000313" key="2">
    <source>
        <dbReference type="EMBL" id="KAB7500076.1"/>
    </source>
</evidence>
<dbReference type="AlphaFoldDB" id="A0A5N5T0X1"/>
<dbReference type="OrthoDB" id="6395218at2759"/>
<dbReference type="EMBL" id="SEYY01015299">
    <property type="protein sequence ID" value="KAB7500076.1"/>
    <property type="molecule type" value="Genomic_DNA"/>
</dbReference>
<name>A0A5N5T0X1_9CRUS</name>
<gene>
    <name evidence="2" type="ORF">Anas_07454</name>
</gene>